<organism evidence="2 5">
    <name type="scientific">Escherichia coli</name>
    <dbReference type="NCBI Taxonomy" id="562"/>
    <lineage>
        <taxon>Bacteria</taxon>
        <taxon>Pseudomonadati</taxon>
        <taxon>Pseudomonadota</taxon>
        <taxon>Gammaproteobacteria</taxon>
        <taxon>Enterobacterales</taxon>
        <taxon>Enterobacteriaceae</taxon>
        <taxon>Escherichia</taxon>
    </lineage>
</organism>
<gene>
    <name evidence="1" type="ORF">D9E49_27270</name>
    <name evidence="2" type="ORF">EPS76_11265</name>
    <name evidence="3" type="ORF">EWK56_25360</name>
</gene>
<name>A0A2G9A366_ECOLX</name>
<dbReference type="EMBL" id="SCJN01000072">
    <property type="protein sequence ID" value="RXD16351.1"/>
    <property type="molecule type" value="Genomic_DNA"/>
</dbReference>
<evidence type="ECO:0000313" key="3">
    <source>
        <dbReference type="EMBL" id="RYL77386.1"/>
    </source>
</evidence>
<evidence type="ECO:0000313" key="5">
    <source>
        <dbReference type="Proteomes" id="UP000288730"/>
    </source>
</evidence>
<dbReference type="Proteomes" id="UP000271175">
    <property type="component" value="Unassembled WGS sequence"/>
</dbReference>
<proteinExistence type="predicted"/>
<evidence type="ECO:0000313" key="4">
    <source>
        <dbReference type="Proteomes" id="UP000271175"/>
    </source>
</evidence>
<dbReference type="Proteomes" id="UP000291778">
    <property type="component" value="Unassembled WGS sequence"/>
</dbReference>
<dbReference type="EMBL" id="SERV01000026">
    <property type="protein sequence ID" value="RYL77386.1"/>
    <property type="molecule type" value="Genomic_DNA"/>
</dbReference>
<evidence type="ECO:0000313" key="2">
    <source>
        <dbReference type="EMBL" id="RXD16351.1"/>
    </source>
</evidence>
<dbReference type="EMBL" id="ROAL01000059">
    <property type="protein sequence ID" value="MIB64004.1"/>
    <property type="molecule type" value="Genomic_DNA"/>
</dbReference>
<reference evidence="3 6" key="3">
    <citation type="submission" date="2019-02" db="EMBL/GenBank/DDBJ databases">
        <authorList>
            <person name="Slukin P."/>
            <person name="Fursova N."/>
            <person name="Ermolenko Z."/>
            <person name="Mayskaya N."/>
            <person name="Kislichkina A."/>
            <person name="Mukhina T."/>
            <person name="Sizova A."/>
            <person name="Bogun A."/>
        </authorList>
    </citation>
    <scope>NUCLEOTIDE SEQUENCE [LARGE SCALE GENOMIC DNA]</scope>
    <source>
        <strain evidence="3">SCPM-O-B-8431</strain>
        <strain evidence="6">SCPM-O-B-8431(U15)</strain>
    </source>
</reference>
<accession>A0A2G9A366</accession>
<evidence type="ECO:0000313" key="6">
    <source>
        <dbReference type="Proteomes" id="UP000291778"/>
    </source>
</evidence>
<dbReference type="Proteomes" id="UP000288730">
    <property type="component" value="Unassembled WGS sequence"/>
</dbReference>
<comment type="caution">
    <text evidence="2">The sequence shown here is derived from an EMBL/GenBank/DDBJ whole genome shotgun (WGS) entry which is preliminary data.</text>
</comment>
<dbReference type="AlphaFoldDB" id="A0A2G9A366"/>
<protein>
    <submittedName>
        <fullName evidence="2">Uncharacterized protein</fullName>
    </submittedName>
</protein>
<evidence type="ECO:0000313" key="1">
    <source>
        <dbReference type="EMBL" id="MIB64004.1"/>
    </source>
</evidence>
<reference evidence="1 4" key="1">
    <citation type="submission" date="2018-10" db="EMBL/GenBank/DDBJ databases">
        <authorList>
            <consortium name="NARMS: The National Antimicrobial Resistance Monitoring System"/>
        </authorList>
    </citation>
    <scope>NUCLEOTIDE SEQUENCE [LARGE SCALE GENOMIC DNA]</scope>
    <source>
        <strain evidence="1 4">CVM N17EC0276</strain>
    </source>
</reference>
<reference evidence="2 5" key="2">
    <citation type="submission" date="2019-01" db="EMBL/GenBank/DDBJ databases">
        <title>Genomic analysis of febrile catheter-associated UTI E. coli isolates.</title>
        <authorList>
            <person name="Potter R."/>
            <person name="Zou Z."/>
            <person name="Henderson J."/>
            <person name="Dantas G."/>
        </authorList>
    </citation>
    <scope>NUCLEOTIDE SEQUENCE [LARGE SCALE GENOMIC DNA]</scope>
    <source>
        <strain evidence="2 5">29_CAASB</strain>
    </source>
</reference>
<sequence length="67" mass="7734">MIRVISGRAVACLFKIQYETRSKSDGIKSWLQHFCVYDIILPHILEYTCAPANRVAFFCVLGSYCMR</sequence>